<accession>A0A285CZT9</accession>
<organism evidence="1 2">
    <name type="scientific">Cereibacter ovatus</name>
    <dbReference type="NCBI Taxonomy" id="439529"/>
    <lineage>
        <taxon>Bacteria</taxon>
        <taxon>Pseudomonadati</taxon>
        <taxon>Pseudomonadota</taxon>
        <taxon>Alphaproteobacteria</taxon>
        <taxon>Rhodobacterales</taxon>
        <taxon>Paracoccaceae</taxon>
        <taxon>Cereibacter</taxon>
    </lineage>
</organism>
<evidence type="ECO:0000313" key="1">
    <source>
        <dbReference type="EMBL" id="SNX73107.1"/>
    </source>
</evidence>
<dbReference type="InterPro" id="IPR011006">
    <property type="entry name" value="CheY-like_superfamily"/>
</dbReference>
<gene>
    <name evidence="1" type="ORF">SAMN05878503_11436</name>
</gene>
<protein>
    <recommendedName>
        <fullName evidence="3">Response regulator</fullName>
    </recommendedName>
</protein>
<dbReference type="AlphaFoldDB" id="A0A285CZT9"/>
<evidence type="ECO:0008006" key="3">
    <source>
        <dbReference type="Google" id="ProtNLM"/>
    </source>
</evidence>
<proteinExistence type="predicted"/>
<dbReference type="Gene3D" id="3.40.50.2300">
    <property type="match status" value="1"/>
</dbReference>
<dbReference type="Proteomes" id="UP000219467">
    <property type="component" value="Unassembled WGS sequence"/>
</dbReference>
<dbReference type="RefSeq" id="WP_141400070.1">
    <property type="nucleotide sequence ID" value="NZ_OAOQ01000014.1"/>
</dbReference>
<dbReference type="EMBL" id="OAOQ01000014">
    <property type="protein sequence ID" value="SNX73107.1"/>
    <property type="molecule type" value="Genomic_DNA"/>
</dbReference>
<keyword evidence="2" id="KW-1185">Reference proteome</keyword>
<sequence length="230" mass="25429">MKLTLGLISRYRTLADLPVANTTAQALPKDRRARFEICVVDDQSFDAGRTLKNFGYRFAEIGDIKKIDEVSAYPIVLCDLMGVGLNFDDRKQGATLIREIRHNYPSIMVAAYSGASASSEQAKAAIALADRFIKKDADNDEWTQALDSLIRDASDQRKIWLRIRRSLVDDGIDTKALLILEDAYVRSVISGKSNFDDLTEVAAKRGLSKFAVDVINGLVSSAIFRAFTGS</sequence>
<name>A0A285CZT9_9RHOB</name>
<dbReference type="OrthoDB" id="7836236at2"/>
<evidence type="ECO:0000313" key="2">
    <source>
        <dbReference type="Proteomes" id="UP000219467"/>
    </source>
</evidence>
<dbReference type="SUPFAM" id="SSF52172">
    <property type="entry name" value="CheY-like"/>
    <property type="match status" value="1"/>
</dbReference>
<reference evidence="2" key="1">
    <citation type="submission" date="2017-08" db="EMBL/GenBank/DDBJ databases">
        <authorList>
            <person name="Varghese N."/>
            <person name="Submissions S."/>
        </authorList>
    </citation>
    <scope>NUCLEOTIDE SEQUENCE [LARGE SCALE GENOMIC DNA]</scope>
    <source>
        <strain evidence="2">JA234</strain>
    </source>
</reference>